<proteinExistence type="predicted"/>
<dbReference type="Proteomes" id="UP000287519">
    <property type="component" value="Unassembled WGS sequence"/>
</dbReference>
<dbReference type="EMBL" id="BHYM01000024">
    <property type="protein sequence ID" value="GCE39201.1"/>
    <property type="molecule type" value="Genomic_DNA"/>
</dbReference>
<gene>
    <name evidence="1" type="ORF">Rhow_002725</name>
</gene>
<organism evidence="1 2">
    <name type="scientific">Rhodococcus wratislaviensis</name>
    <name type="common">Tsukamurella wratislaviensis</name>
    <dbReference type="NCBI Taxonomy" id="44752"/>
    <lineage>
        <taxon>Bacteria</taxon>
        <taxon>Bacillati</taxon>
        <taxon>Actinomycetota</taxon>
        <taxon>Actinomycetes</taxon>
        <taxon>Mycobacteriales</taxon>
        <taxon>Nocardiaceae</taxon>
        <taxon>Rhodococcus</taxon>
    </lineage>
</organism>
<evidence type="ECO:0000313" key="2">
    <source>
        <dbReference type="Proteomes" id="UP000287519"/>
    </source>
</evidence>
<sequence length="55" mass="5852">MSIPWVGEWAIEDSLSARTCCTSPQFASEPGAVKGGDQGEILLISALFALRLTAR</sequence>
<reference evidence="1 2" key="1">
    <citation type="submission" date="2018-11" db="EMBL/GenBank/DDBJ databases">
        <title>Microbial catabolism of amino acid.</title>
        <authorList>
            <person name="Hibi M."/>
            <person name="Ogawa J."/>
        </authorList>
    </citation>
    <scope>NUCLEOTIDE SEQUENCE [LARGE SCALE GENOMIC DNA]</scope>
    <source>
        <strain evidence="1 2">C31-06</strain>
    </source>
</reference>
<evidence type="ECO:0000313" key="1">
    <source>
        <dbReference type="EMBL" id="GCE39201.1"/>
    </source>
</evidence>
<protein>
    <submittedName>
        <fullName evidence="1">Uncharacterized protein</fullName>
    </submittedName>
</protein>
<dbReference type="AlphaFoldDB" id="A0A402C6H3"/>
<keyword evidence="2" id="KW-1185">Reference proteome</keyword>
<accession>A0A402C6H3</accession>
<name>A0A402C6H3_RHOWR</name>
<comment type="caution">
    <text evidence="1">The sequence shown here is derived from an EMBL/GenBank/DDBJ whole genome shotgun (WGS) entry which is preliminary data.</text>
</comment>